<dbReference type="EMBL" id="ML179201">
    <property type="protein sequence ID" value="THU95345.1"/>
    <property type="molecule type" value="Genomic_DNA"/>
</dbReference>
<dbReference type="PROSITE" id="PS50081">
    <property type="entry name" value="ZF_DAG_PE_2"/>
    <property type="match status" value="1"/>
</dbReference>
<feature type="compositionally biased region" description="Basic and acidic residues" evidence="6">
    <location>
        <begin position="264"/>
        <end position="277"/>
    </location>
</feature>
<evidence type="ECO:0000256" key="6">
    <source>
        <dbReference type="SAM" id="MobiDB-lite"/>
    </source>
</evidence>
<dbReference type="AlphaFoldDB" id="A0A4V4HFL3"/>
<dbReference type="InterPro" id="IPR002219">
    <property type="entry name" value="PKC_DAG/PE"/>
</dbReference>
<proteinExistence type="predicted"/>
<dbReference type="InterPro" id="IPR046349">
    <property type="entry name" value="C1-like_sf"/>
</dbReference>
<gene>
    <name evidence="10" type="ORF">K435DRAFT_666551</name>
</gene>
<dbReference type="Pfam" id="PF00620">
    <property type="entry name" value="RhoGAP"/>
    <property type="match status" value="1"/>
</dbReference>
<dbReference type="Pfam" id="PF00130">
    <property type="entry name" value="C1_1"/>
    <property type="match status" value="1"/>
</dbReference>
<keyword evidence="11" id="KW-1185">Reference proteome</keyword>
<evidence type="ECO:0000256" key="5">
    <source>
        <dbReference type="SAM" id="Coils"/>
    </source>
</evidence>
<feature type="compositionally biased region" description="Polar residues" evidence="6">
    <location>
        <begin position="220"/>
        <end position="263"/>
    </location>
</feature>
<dbReference type="Pfam" id="PF00412">
    <property type="entry name" value="LIM"/>
    <property type="match status" value="2"/>
</dbReference>
<dbReference type="SUPFAM" id="SSF57889">
    <property type="entry name" value="Cysteine-rich domain"/>
    <property type="match status" value="1"/>
</dbReference>
<feature type="compositionally biased region" description="Pro residues" evidence="6">
    <location>
        <begin position="383"/>
        <end position="401"/>
    </location>
</feature>
<dbReference type="PROSITE" id="PS00479">
    <property type="entry name" value="ZF_DAG_PE_1"/>
    <property type="match status" value="1"/>
</dbReference>
<accession>A0A4V4HFL3</accession>
<evidence type="ECO:0000256" key="1">
    <source>
        <dbReference type="ARBA" id="ARBA00022468"/>
    </source>
</evidence>
<sequence>MDNNALPLNHDQICPGCKLSAVSDQGGLVVAFGQSLFHVDCFKCAKCANKVTADTNLLLLSDGSPICADCSYSCNVCHLPILDEAIMSGEDSYHAHCFRCKVCKNRIDELVYAKTSQGMYCMDCHNERMIKMRKHTQKKREKEKAAAAAAAAAAASANSSLSSREHPSTPSKNYIADAFAPSFTVAPPVDERPPVFQPPPPSSDQLGVTSKRDKRRSINPGLSLQVSDTPPSNARSSSPTLSPMSAKFASSSRSPTPPTQNGHDSPRAHSPLREHFPVKRPASNGSLQTAADSPRLRTLSAGTEDQTIVMRPSSPNVGRPGSASTTLSIDHPRSPRSPSPVSRSRPMSRADVPHNVESATDESDDDDEHGIIDHYGNPSNESVPPPPPSKDRAPPPPPISLPPNGDSEQWDSSALSSSALESDDPSESSPVERTSRATFIAPALPPIRFSLNAADFSDLFNSVGGATSMKNLETLAKATERQGLKRPDEELEVPMTPPPSDREREALAPASASAATSRIRASSESSPHNGSSDELITPVAKITLTPPVNGEAKTSKTEAPPDLVFLRLQEVLADAKERGAQQMKLDRGFVEAIVEAMSATRAEFLELKGTVDGMKRASKQYIEGLTVAQTEYDRELKMRRDAEAEVTRLRVLLSGQAARLTTLIGDTKRQELKHQMTKDLNDNLSGLEQDLSKLRAERDMTLAEMEELNASKSSGSEPSANLSRSLTKRLDNLKNQYQRDLVPLIQQRETLAREVMELKASRDAFLEETTVLNARNEELAQLSAQYQRRMAMAVESERKSEEKSRPQHQGHAPQPSIQLIPSAPYPLASNPSTSTLGSDEAIDSRYNKLPKIPETEVPTPSKGRLLKWGVSRPKEVAPSSGKLGRMEHNFQPMSLLRFTRCDHCGDKMWGSQLRCTGCNISVHTRCVNHVQVTCSQQHISLSKQLHESQDEPQPLPPSMFGRDLVEQVRADAKGSLRKIPVIVEKCIEAVEAIGMDYEGIYRKTGGSGQSRNITQLFERGDYDAFDLRDSDRFNDISSVTSVLKTYLRSLPVPLLTHDLHEQFMSAVQIRDMDMKNSTLMELVDNLPVEHYCTLRLLMLHLHRIMERSEINLMNARNLGVVFGPTLMRSSNPGAEFSDMAGKALSVEWLVENAPQAFNPSKYPY</sequence>
<evidence type="ECO:0000259" key="7">
    <source>
        <dbReference type="PROSITE" id="PS50023"/>
    </source>
</evidence>
<feature type="compositionally biased region" description="Low complexity" evidence="6">
    <location>
        <begin position="339"/>
        <end position="349"/>
    </location>
</feature>
<dbReference type="SMART" id="SM00109">
    <property type="entry name" value="C1"/>
    <property type="match status" value="1"/>
</dbReference>
<dbReference type="PROSITE" id="PS50023">
    <property type="entry name" value="LIM_DOMAIN_2"/>
    <property type="match status" value="1"/>
</dbReference>
<feature type="domain" description="Rho-GAP" evidence="9">
    <location>
        <begin position="962"/>
        <end position="1157"/>
    </location>
</feature>
<dbReference type="Gene3D" id="1.10.555.10">
    <property type="entry name" value="Rho GTPase activation protein"/>
    <property type="match status" value="1"/>
</dbReference>
<dbReference type="Gene3D" id="2.10.110.10">
    <property type="entry name" value="Cysteine Rich Protein"/>
    <property type="match status" value="2"/>
</dbReference>
<feature type="compositionally biased region" description="Acidic residues" evidence="6">
    <location>
        <begin position="359"/>
        <end position="368"/>
    </location>
</feature>
<dbReference type="PROSITE" id="PS50238">
    <property type="entry name" value="RHOGAP"/>
    <property type="match status" value="1"/>
</dbReference>
<organism evidence="10 11">
    <name type="scientific">Dendrothele bispora (strain CBS 962.96)</name>
    <dbReference type="NCBI Taxonomy" id="1314807"/>
    <lineage>
        <taxon>Eukaryota</taxon>
        <taxon>Fungi</taxon>
        <taxon>Dikarya</taxon>
        <taxon>Basidiomycota</taxon>
        <taxon>Agaricomycotina</taxon>
        <taxon>Agaricomycetes</taxon>
        <taxon>Agaricomycetidae</taxon>
        <taxon>Agaricales</taxon>
        <taxon>Agaricales incertae sedis</taxon>
        <taxon>Dendrothele</taxon>
    </lineage>
</organism>
<dbReference type="InterPro" id="IPR051854">
    <property type="entry name" value="Rho-type_GAP"/>
</dbReference>
<evidence type="ECO:0000256" key="4">
    <source>
        <dbReference type="PROSITE-ProRule" id="PRU00125"/>
    </source>
</evidence>
<dbReference type="CDD" id="cd00159">
    <property type="entry name" value="RhoGAP"/>
    <property type="match status" value="1"/>
</dbReference>
<keyword evidence="5" id="KW-0175">Coiled coil</keyword>
<dbReference type="PROSITE" id="PS00478">
    <property type="entry name" value="LIM_DOMAIN_1"/>
    <property type="match status" value="2"/>
</dbReference>
<dbReference type="CDD" id="cd09395">
    <property type="entry name" value="LIM2_Rga"/>
    <property type="match status" value="1"/>
</dbReference>
<dbReference type="OrthoDB" id="79452at2759"/>
<keyword evidence="1" id="KW-0343">GTPase activation</keyword>
<evidence type="ECO:0000259" key="8">
    <source>
        <dbReference type="PROSITE" id="PS50081"/>
    </source>
</evidence>
<dbReference type="SMART" id="SM00324">
    <property type="entry name" value="RhoGAP"/>
    <property type="match status" value="1"/>
</dbReference>
<dbReference type="GO" id="GO:0005096">
    <property type="term" value="F:GTPase activator activity"/>
    <property type="evidence" value="ECO:0007669"/>
    <property type="project" value="UniProtKB-KW"/>
</dbReference>
<dbReference type="PANTHER" id="PTHR46075">
    <property type="entry name" value="CHIMERIN FAMILY MEMBER"/>
    <property type="match status" value="1"/>
</dbReference>
<dbReference type="Proteomes" id="UP000297245">
    <property type="component" value="Unassembled WGS sequence"/>
</dbReference>
<name>A0A4V4HFL3_DENBC</name>
<feature type="region of interest" description="Disordered" evidence="6">
    <location>
        <begin position="186"/>
        <end position="444"/>
    </location>
</feature>
<protein>
    <submittedName>
        <fullName evidence="10">RhoGAP-domain-containing protein</fullName>
    </submittedName>
</protein>
<feature type="domain" description="Phorbol-ester/DAG-type" evidence="8">
    <location>
        <begin position="887"/>
        <end position="934"/>
    </location>
</feature>
<dbReference type="InterPro" id="IPR008936">
    <property type="entry name" value="Rho_GTPase_activation_prot"/>
</dbReference>
<dbReference type="InterPro" id="IPR000198">
    <property type="entry name" value="RhoGAP_dom"/>
</dbReference>
<feature type="region of interest" description="Disordered" evidence="6">
    <location>
        <begin position="480"/>
        <end position="534"/>
    </location>
</feature>
<evidence type="ECO:0000256" key="2">
    <source>
        <dbReference type="ARBA" id="ARBA00022723"/>
    </source>
</evidence>
<dbReference type="GO" id="GO:0007165">
    <property type="term" value="P:signal transduction"/>
    <property type="evidence" value="ECO:0007669"/>
    <property type="project" value="InterPro"/>
</dbReference>
<keyword evidence="4" id="KW-0440">LIM domain</keyword>
<keyword evidence="2 4" id="KW-0479">Metal-binding</keyword>
<evidence type="ECO:0000313" key="11">
    <source>
        <dbReference type="Proteomes" id="UP000297245"/>
    </source>
</evidence>
<dbReference type="SUPFAM" id="SSF48350">
    <property type="entry name" value="GTPase activation domain, GAP"/>
    <property type="match status" value="1"/>
</dbReference>
<evidence type="ECO:0000259" key="9">
    <source>
        <dbReference type="PROSITE" id="PS50238"/>
    </source>
</evidence>
<feature type="domain" description="LIM zinc-binding" evidence="7">
    <location>
        <begin position="72"/>
        <end position="131"/>
    </location>
</feature>
<evidence type="ECO:0000313" key="10">
    <source>
        <dbReference type="EMBL" id="THU95345.1"/>
    </source>
</evidence>
<feature type="region of interest" description="Disordered" evidence="6">
    <location>
        <begin position="793"/>
        <end position="839"/>
    </location>
</feature>
<feature type="coiled-coil region" evidence="5">
    <location>
        <begin position="677"/>
        <end position="711"/>
    </location>
</feature>
<keyword evidence="3 4" id="KW-0862">Zinc</keyword>
<dbReference type="FunFam" id="1.10.555.10:FF:000043">
    <property type="entry name" value="Rho GTPase activator Rga"/>
    <property type="match status" value="1"/>
</dbReference>
<dbReference type="GO" id="GO:0046872">
    <property type="term" value="F:metal ion binding"/>
    <property type="evidence" value="ECO:0007669"/>
    <property type="project" value="UniProtKB-KW"/>
</dbReference>
<feature type="compositionally biased region" description="Low complexity" evidence="6">
    <location>
        <begin position="507"/>
        <end position="526"/>
    </location>
</feature>
<dbReference type="InterPro" id="IPR001781">
    <property type="entry name" value="Znf_LIM"/>
</dbReference>
<evidence type="ECO:0000256" key="3">
    <source>
        <dbReference type="ARBA" id="ARBA00022833"/>
    </source>
</evidence>
<feature type="compositionally biased region" description="Basic and acidic residues" evidence="6">
    <location>
        <begin position="795"/>
        <end position="805"/>
    </location>
</feature>
<dbReference type="Gene3D" id="3.30.60.20">
    <property type="match status" value="1"/>
</dbReference>
<dbReference type="SMART" id="SM00132">
    <property type="entry name" value="LIM"/>
    <property type="match status" value="2"/>
</dbReference>
<dbReference type="PANTHER" id="PTHR46075:SF2">
    <property type="entry name" value="RHO GTPASE ACTIVATING PROTEIN AT 5A, ISOFORM A"/>
    <property type="match status" value="1"/>
</dbReference>
<reference evidence="10 11" key="1">
    <citation type="journal article" date="2019" name="Nat. Ecol. Evol.">
        <title>Megaphylogeny resolves global patterns of mushroom evolution.</title>
        <authorList>
            <person name="Varga T."/>
            <person name="Krizsan K."/>
            <person name="Foldi C."/>
            <person name="Dima B."/>
            <person name="Sanchez-Garcia M."/>
            <person name="Sanchez-Ramirez S."/>
            <person name="Szollosi G.J."/>
            <person name="Szarkandi J.G."/>
            <person name="Papp V."/>
            <person name="Albert L."/>
            <person name="Andreopoulos W."/>
            <person name="Angelini C."/>
            <person name="Antonin V."/>
            <person name="Barry K.W."/>
            <person name="Bougher N.L."/>
            <person name="Buchanan P."/>
            <person name="Buyck B."/>
            <person name="Bense V."/>
            <person name="Catcheside P."/>
            <person name="Chovatia M."/>
            <person name="Cooper J."/>
            <person name="Damon W."/>
            <person name="Desjardin D."/>
            <person name="Finy P."/>
            <person name="Geml J."/>
            <person name="Haridas S."/>
            <person name="Hughes K."/>
            <person name="Justo A."/>
            <person name="Karasinski D."/>
            <person name="Kautmanova I."/>
            <person name="Kiss B."/>
            <person name="Kocsube S."/>
            <person name="Kotiranta H."/>
            <person name="LaButti K.M."/>
            <person name="Lechner B.E."/>
            <person name="Liimatainen K."/>
            <person name="Lipzen A."/>
            <person name="Lukacs Z."/>
            <person name="Mihaltcheva S."/>
            <person name="Morgado L.N."/>
            <person name="Niskanen T."/>
            <person name="Noordeloos M.E."/>
            <person name="Ohm R.A."/>
            <person name="Ortiz-Santana B."/>
            <person name="Ovrebo C."/>
            <person name="Racz N."/>
            <person name="Riley R."/>
            <person name="Savchenko A."/>
            <person name="Shiryaev A."/>
            <person name="Soop K."/>
            <person name="Spirin V."/>
            <person name="Szebenyi C."/>
            <person name="Tomsovsky M."/>
            <person name="Tulloss R.E."/>
            <person name="Uehling J."/>
            <person name="Grigoriev I.V."/>
            <person name="Vagvolgyi C."/>
            <person name="Papp T."/>
            <person name="Martin F.M."/>
            <person name="Miettinen O."/>
            <person name="Hibbett D.S."/>
            <person name="Nagy L.G."/>
        </authorList>
    </citation>
    <scope>NUCLEOTIDE SEQUENCE [LARGE SCALE GENOMIC DNA]</scope>
    <source>
        <strain evidence="10 11">CBS 962.96</strain>
    </source>
</reference>